<evidence type="ECO:0000313" key="4">
    <source>
        <dbReference type="Proteomes" id="UP001595613"/>
    </source>
</evidence>
<sequence>MATIPDTQVRPMSVGGIDYRISIALPDGPVPAGGFPVFYLLDADAGFATVAETHRRLSRRPDATGVAPAVIVGIGHGSGALYDTRQRERDYVPKGLQPAGEGGAEAFLDFIETRLKPEIGAALPLDPRRQALIGHSLSGYFVLWTMVRHTRAFQSYVAISPSLWRDAGLETDIPAIRGEISRVFIAVGEWEEALAPWQAGRGDTNDIASRRAARSMVGNARAFAAKLGGHIGAGRVRFEIFPDEDHASVFGIAVSRAMRILSEAHLT</sequence>
<reference evidence="4" key="1">
    <citation type="journal article" date="2019" name="Int. J. Syst. Evol. Microbiol.">
        <title>The Global Catalogue of Microorganisms (GCM) 10K type strain sequencing project: providing services to taxonomists for standard genome sequencing and annotation.</title>
        <authorList>
            <consortium name="The Broad Institute Genomics Platform"/>
            <consortium name="The Broad Institute Genome Sequencing Center for Infectious Disease"/>
            <person name="Wu L."/>
            <person name="Ma J."/>
        </authorList>
    </citation>
    <scope>NUCLEOTIDE SEQUENCE [LARGE SCALE GENOMIC DNA]</scope>
    <source>
        <strain evidence="4">KCTC 42281</strain>
    </source>
</reference>
<dbReference type="InterPro" id="IPR029058">
    <property type="entry name" value="AB_hydrolase_fold"/>
</dbReference>
<dbReference type="Gene3D" id="3.40.50.1820">
    <property type="entry name" value="alpha/beta hydrolase"/>
    <property type="match status" value="1"/>
</dbReference>
<keyword evidence="4" id="KW-1185">Reference proteome</keyword>
<dbReference type="PANTHER" id="PTHR40841">
    <property type="entry name" value="SIDEROPHORE TRIACETYLFUSARININE C ESTERASE"/>
    <property type="match status" value="1"/>
</dbReference>
<evidence type="ECO:0000256" key="2">
    <source>
        <dbReference type="ARBA" id="ARBA00022801"/>
    </source>
</evidence>
<dbReference type="InterPro" id="IPR052558">
    <property type="entry name" value="Siderophore_Hydrolase_D"/>
</dbReference>
<accession>A0ABV7X389</accession>
<protein>
    <submittedName>
        <fullName evidence="3">Alpha/beta hydrolase</fullName>
    </submittedName>
</protein>
<gene>
    <name evidence="3" type="ORF">ACFOOL_10180</name>
</gene>
<name>A0ABV7X389_9HYPH</name>
<comment type="caution">
    <text evidence="3">The sequence shown here is derived from an EMBL/GenBank/DDBJ whole genome shotgun (WGS) entry which is preliminary data.</text>
</comment>
<dbReference type="PANTHER" id="PTHR40841:SF2">
    <property type="entry name" value="SIDEROPHORE-DEGRADING ESTERASE (EUROFUNG)"/>
    <property type="match status" value="1"/>
</dbReference>
<dbReference type="SUPFAM" id="SSF53474">
    <property type="entry name" value="alpha/beta-Hydrolases"/>
    <property type="match status" value="1"/>
</dbReference>
<dbReference type="Proteomes" id="UP001595613">
    <property type="component" value="Unassembled WGS sequence"/>
</dbReference>
<dbReference type="InterPro" id="IPR000801">
    <property type="entry name" value="Esterase-like"/>
</dbReference>
<dbReference type="GO" id="GO:0016787">
    <property type="term" value="F:hydrolase activity"/>
    <property type="evidence" value="ECO:0007669"/>
    <property type="project" value="UniProtKB-KW"/>
</dbReference>
<dbReference type="Pfam" id="PF00756">
    <property type="entry name" value="Esterase"/>
    <property type="match status" value="1"/>
</dbReference>
<evidence type="ECO:0000313" key="3">
    <source>
        <dbReference type="EMBL" id="MFC3705123.1"/>
    </source>
</evidence>
<dbReference type="EMBL" id="JBHRYD010000007">
    <property type="protein sequence ID" value="MFC3705123.1"/>
    <property type="molecule type" value="Genomic_DNA"/>
</dbReference>
<comment type="similarity">
    <text evidence="1">Belongs to the esterase D family.</text>
</comment>
<keyword evidence="2 3" id="KW-0378">Hydrolase</keyword>
<dbReference type="RefSeq" id="WP_380096849.1">
    <property type="nucleotide sequence ID" value="NZ_JBHRYD010000007.1"/>
</dbReference>
<proteinExistence type="inferred from homology"/>
<evidence type="ECO:0000256" key="1">
    <source>
        <dbReference type="ARBA" id="ARBA00005622"/>
    </source>
</evidence>
<organism evidence="3 4">
    <name type="scientific">Devosia honganensis</name>
    <dbReference type="NCBI Taxonomy" id="1610527"/>
    <lineage>
        <taxon>Bacteria</taxon>
        <taxon>Pseudomonadati</taxon>
        <taxon>Pseudomonadota</taxon>
        <taxon>Alphaproteobacteria</taxon>
        <taxon>Hyphomicrobiales</taxon>
        <taxon>Devosiaceae</taxon>
        <taxon>Devosia</taxon>
    </lineage>
</organism>